<feature type="region of interest" description="Disordered" evidence="1">
    <location>
        <begin position="1157"/>
        <end position="1183"/>
    </location>
</feature>
<dbReference type="PANTHER" id="PTHR13179:SF8">
    <property type="entry name" value="GATOR COMPLEX PROTEIN DEPDC5"/>
    <property type="match status" value="1"/>
</dbReference>
<feature type="region of interest" description="Disordered" evidence="1">
    <location>
        <begin position="662"/>
        <end position="682"/>
    </location>
</feature>
<evidence type="ECO:0000256" key="1">
    <source>
        <dbReference type="SAM" id="MobiDB-lite"/>
    </source>
</evidence>
<proteinExistence type="predicted"/>
<dbReference type="GO" id="GO:0010508">
    <property type="term" value="P:positive regulation of autophagy"/>
    <property type="evidence" value="ECO:0007669"/>
    <property type="project" value="TreeGrafter"/>
</dbReference>
<dbReference type="Pfam" id="PF23013">
    <property type="entry name" value="IML1_N"/>
    <property type="match status" value="1"/>
</dbReference>
<dbReference type="InterPro" id="IPR055213">
    <property type="entry name" value="IML1_double_psi_beta_barrel"/>
</dbReference>
<dbReference type="STRING" id="456900.A0A195CXP6"/>
<dbReference type="PANTHER" id="PTHR13179">
    <property type="entry name" value="DEP DOMAIN CONTAINING PROTEIN 5"/>
    <property type="match status" value="1"/>
</dbReference>
<accession>A0A195CXP6</accession>
<gene>
    <name evidence="3" type="ORF">ALC62_03637</name>
</gene>
<dbReference type="InterPro" id="IPR027244">
    <property type="entry name" value="IML1"/>
</dbReference>
<feature type="compositionally biased region" description="Basic and acidic residues" evidence="1">
    <location>
        <begin position="1157"/>
        <end position="1170"/>
    </location>
</feature>
<name>A0A195CXP6_9HYME</name>
<dbReference type="GO" id="GO:0005096">
    <property type="term" value="F:GTPase activator activity"/>
    <property type="evidence" value="ECO:0007669"/>
    <property type="project" value="InterPro"/>
</dbReference>
<dbReference type="SUPFAM" id="SSF46785">
    <property type="entry name" value="Winged helix' DNA-binding domain"/>
    <property type="match status" value="1"/>
</dbReference>
<dbReference type="Proteomes" id="UP000078542">
    <property type="component" value="Unassembled WGS sequence"/>
</dbReference>
<evidence type="ECO:0000313" key="3">
    <source>
        <dbReference type="EMBL" id="KYN05352.1"/>
    </source>
</evidence>
<feature type="region of interest" description="Disordered" evidence="1">
    <location>
        <begin position="539"/>
        <end position="569"/>
    </location>
</feature>
<feature type="compositionally biased region" description="Polar residues" evidence="1">
    <location>
        <begin position="558"/>
        <end position="569"/>
    </location>
</feature>
<dbReference type="InterPro" id="IPR000591">
    <property type="entry name" value="DEP_dom"/>
</dbReference>
<feature type="domain" description="DEP" evidence="2">
    <location>
        <begin position="1233"/>
        <end position="1308"/>
    </location>
</feature>
<protein>
    <submittedName>
        <fullName evidence="3">DEP domain-containing protein 5</fullName>
    </submittedName>
</protein>
<evidence type="ECO:0000313" key="4">
    <source>
        <dbReference type="Proteomes" id="UP000078542"/>
    </source>
</evidence>
<reference evidence="3 4" key="1">
    <citation type="submission" date="2016-03" db="EMBL/GenBank/DDBJ databases">
        <title>Cyphomyrmex costatus WGS genome.</title>
        <authorList>
            <person name="Nygaard S."/>
            <person name="Hu H."/>
            <person name="Boomsma J."/>
            <person name="Zhang G."/>
        </authorList>
    </citation>
    <scope>NUCLEOTIDE SEQUENCE [LARGE SCALE GENOMIC DNA]</scope>
    <source>
        <strain evidence="3">MS0001</strain>
        <tissue evidence="3">Whole body</tissue>
    </source>
</reference>
<dbReference type="EMBL" id="KQ977141">
    <property type="protein sequence ID" value="KYN05352.1"/>
    <property type="molecule type" value="Genomic_DNA"/>
</dbReference>
<dbReference type="InterPro" id="IPR045838">
    <property type="entry name" value="DEPDC5_CTD"/>
</dbReference>
<keyword evidence="4" id="KW-1185">Reference proteome</keyword>
<dbReference type="InterPro" id="IPR036388">
    <property type="entry name" value="WH-like_DNA-bd_sf"/>
</dbReference>
<dbReference type="GO" id="GO:1904262">
    <property type="term" value="P:negative regulation of TORC1 signaling"/>
    <property type="evidence" value="ECO:0007669"/>
    <property type="project" value="TreeGrafter"/>
</dbReference>
<dbReference type="InterPro" id="IPR036390">
    <property type="entry name" value="WH_DNA-bd_sf"/>
</dbReference>
<dbReference type="GO" id="GO:1990130">
    <property type="term" value="C:GATOR1 complex"/>
    <property type="evidence" value="ECO:0007669"/>
    <property type="project" value="TreeGrafter"/>
</dbReference>
<dbReference type="GO" id="GO:0005765">
    <property type="term" value="C:lysosomal membrane"/>
    <property type="evidence" value="ECO:0007669"/>
    <property type="project" value="TreeGrafter"/>
</dbReference>
<dbReference type="SMART" id="SM00049">
    <property type="entry name" value="DEP"/>
    <property type="match status" value="1"/>
</dbReference>
<evidence type="ECO:0000259" key="2">
    <source>
        <dbReference type="SMART" id="SM00049"/>
    </source>
</evidence>
<organism evidence="3 4">
    <name type="scientific">Cyphomyrmex costatus</name>
    <dbReference type="NCBI Taxonomy" id="456900"/>
    <lineage>
        <taxon>Eukaryota</taxon>
        <taxon>Metazoa</taxon>
        <taxon>Ecdysozoa</taxon>
        <taxon>Arthropoda</taxon>
        <taxon>Hexapoda</taxon>
        <taxon>Insecta</taxon>
        <taxon>Pterygota</taxon>
        <taxon>Neoptera</taxon>
        <taxon>Endopterygota</taxon>
        <taxon>Hymenoptera</taxon>
        <taxon>Apocrita</taxon>
        <taxon>Aculeata</taxon>
        <taxon>Formicoidea</taxon>
        <taxon>Formicidae</taxon>
        <taxon>Myrmicinae</taxon>
        <taxon>Cyphomyrmex</taxon>
    </lineage>
</organism>
<dbReference type="Gene3D" id="1.10.10.10">
    <property type="entry name" value="Winged helix-like DNA-binding domain superfamily/Winged helix DNA-binding domain"/>
    <property type="match status" value="1"/>
</dbReference>
<sequence>MKLFKLIVHQKNFSGEDLIINPKDYPGIKTGDVVEIYHPEDEFSRLLLQLTSFKEDLQGRETISVENNVASMFQLRTFADVYMNIVNPDDVALDSVELTFKDQYMGRSEMWRLKNSLVNTCVYINKKIEFCSGSIRCQVYEMWSQGDRVACGVITDDTKVLFRSSTSMVYLFIQMSTEMWDFDIHGDLYFEKAVNGFLADLFQKWKRNGSNHEVTIVLFSRTFYNAASLEEFPNHMRECLQHDYRGRFYEDFYRVAVQNERFEDWSNILVQLRKLFTDYQKIVLEYHQKPDINMPKAVNSTAAQGNFLEVLNMSLNVFEKHYLDRSFDRTGQLSVVITPGVGVFEVDRELTNVTKQRIIDNGVGSDLVCVGEQPLHAVPLLKFHNKDSSINAPDDYSMPHWINLSFYSTNKKIPYSTFIPRIKLPPKILKHQTDNDKLHCKTRLLQEDPRECLHNTLFDYDAYDAQVFQLPTVHTSSVQRLNTRRKKTSVVCLETHNNGYLLKLLKRKLSDPDIHHPPPETHSPPILALRSVSRTPVKSDLTDSEISPPFRPVVGSAGSPTNSISQPTNILRPGRALINPFDPSHVTIKLTSNRRRWTHIFPKGPTGVLIQQHHYQAVPMQSHLESQSEVIPSTISGSQMEVGANNLNQISRSASQIRFQDYTKGKSPRSNPPTVANGDKAANPSAIANKSLTLLWGATEIKIEHVIDSTWVTLKPIAVENAICLLTYPTILIIGVDWKSLTIPACLPITTDYFPDKRSLQNDYVVSDYNLLPDDVNADFAQQRAIYKKPLTTVEVFKELVSQRLAQGFQLIILSSFNKNQSNAAGSNTVPAISTVMRGRQTESEPKEEYLLSIGRIFHKISLFDNSITVTRYRPRHPYPPFNIHYQYRFHAPHHDTYEVSRVSFTTEKLETYNWNYLDHYICTRGHTDFALVEALKYWRFRVFLLPYNNPATRKILEGSPRCDIYTTLSNAEQASLMDGFLRFIEGWLNKIRRPNPNKNWSPTALGGVPPRDPASHLTRRRHSTSLIFLTNQFSIELVENYKKRYSELLGTLKKFSDVGLRKKFEVKIFWEYRVVLIGVLDSSRRVLSKSIRAQSDWTNGFRDILTLKIVDLLTNVAVSCKPLVQSLFHLTVFDFTITLTYHHTFQTNLVGSSPFRERLGSNRLPEKPRPRSGSKVMDRGRVSPASEAVLPLSLEQQQQDHFDANDDSTNQELTKIKSNATNVEILEAMKHPQTGVGFLTQHPSLPSQTFVSADAIQWLNNHVEGGMEIEHGINIMKGMIQDKLICHASGDFLQPFVLGFYLYHIVQDKENQKAADYSAPLGNLQSFENEWVEIEMRPPKGWCEPSSTTVPTVSTAPSCDTIDESNVPSFLRDDIDLTESMDDRNWTVPLYKHTHLDIDINNKSDRIEWGHLRYQSIYKVDNSYELVVQWVASSGSIVADLIFVWQRKAQMCGIQMVPIPCDLLALPYTLKSDPLRGPIFIPLDTECLMTNKRHLFEEFREDTYAQRLFLFQEAILQRFGFMSCLVENTENDRQYVHITGNAFILVPSTTNTRPHQSSPHEAYITRHVGGKKDDHSTDRKVGFLWSWNHMVSRKWKSLSLSAGDEFFQKKIIQDFRHFCSNGDNRLKEFWESCWELKEKTCTKAK</sequence>
<dbReference type="GO" id="GO:0034198">
    <property type="term" value="P:cellular response to amino acid starvation"/>
    <property type="evidence" value="ECO:0007669"/>
    <property type="project" value="TreeGrafter"/>
</dbReference>
<dbReference type="Pfam" id="PF12257">
    <property type="entry name" value="IML1"/>
    <property type="match status" value="1"/>
</dbReference>
<dbReference type="GO" id="GO:0035556">
    <property type="term" value="P:intracellular signal transduction"/>
    <property type="evidence" value="ECO:0007669"/>
    <property type="project" value="InterPro"/>
</dbReference>
<dbReference type="InterPro" id="IPR048255">
    <property type="entry name" value="IML1_N"/>
</dbReference>
<dbReference type="Pfam" id="PF19418">
    <property type="entry name" value="DEPDC5_CTD"/>
    <property type="match status" value="1"/>
</dbReference>